<dbReference type="PANTHER" id="PTHR41247">
    <property type="entry name" value="HTH-TYPE TRANSCRIPTIONAL REPRESSOR YCNK"/>
    <property type="match status" value="1"/>
</dbReference>
<dbReference type="PANTHER" id="PTHR41247:SF1">
    <property type="entry name" value="HTH-TYPE TRANSCRIPTIONAL REPRESSOR YCNK"/>
    <property type="match status" value="1"/>
</dbReference>
<dbReference type="AlphaFoldDB" id="A0A6L7HXJ2"/>
<dbReference type="Pfam" id="PF05573">
    <property type="entry name" value="NosL"/>
    <property type="match status" value="1"/>
</dbReference>
<dbReference type="Proteomes" id="UP000474778">
    <property type="component" value="Unassembled WGS sequence"/>
</dbReference>
<dbReference type="RefSeq" id="WP_160793853.1">
    <property type="nucleotide sequence ID" value="NZ_WRPA01000002.1"/>
</dbReference>
<keyword evidence="3" id="KW-1185">Reference proteome</keyword>
<evidence type="ECO:0000313" key="2">
    <source>
        <dbReference type="EMBL" id="MXR67878.1"/>
    </source>
</evidence>
<dbReference type="PROSITE" id="PS51257">
    <property type="entry name" value="PROKAR_LIPOPROTEIN"/>
    <property type="match status" value="1"/>
</dbReference>
<evidence type="ECO:0000313" key="3">
    <source>
        <dbReference type="Proteomes" id="UP000474778"/>
    </source>
</evidence>
<dbReference type="Gene3D" id="3.30.70.2060">
    <property type="match status" value="1"/>
</dbReference>
<feature type="signal peptide" evidence="1">
    <location>
        <begin position="1"/>
        <end position="32"/>
    </location>
</feature>
<gene>
    <name evidence="2" type="ORF">GNT65_04220</name>
</gene>
<dbReference type="Gene3D" id="3.30.70.2050">
    <property type="match status" value="1"/>
</dbReference>
<protein>
    <submittedName>
        <fullName evidence="2">Nitrous oxide reductase accessory protein NosL</fullName>
    </submittedName>
</protein>
<feature type="chain" id="PRO_5027095238" evidence="1">
    <location>
        <begin position="33"/>
        <end position="173"/>
    </location>
</feature>
<organism evidence="2 3">
    <name type="scientific">Shewanella insulae</name>
    <dbReference type="NCBI Taxonomy" id="2681496"/>
    <lineage>
        <taxon>Bacteria</taxon>
        <taxon>Pseudomonadati</taxon>
        <taxon>Pseudomonadota</taxon>
        <taxon>Gammaproteobacteria</taxon>
        <taxon>Alteromonadales</taxon>
        <taxon>Shewanellaceae</taxon>
        <taxon>Shewanella</taxon>
    </lineage>
</organism>
<comment type="caution">
    <text evidence="2">The sequence shown here is derived from an EMBL/GenBank/DDBJ whole genome shotgun (WGS) entry which is preliminary data.</text>
</comment>
<dbReference type="EMBL" id="WRPA01000002">
    <property type="protein sequence ID" value="MXR67878.1"/>
    <property type="molecule type" value="Genomic_DNA"/>
</dbReference>
<name>A0A6L7HXJ2_9GAMM</name>
<proteinExistence type="predicted"/>
<keyword evidence="1" id="KW-0732">Signal</keyword>
<dbReference type="SUPFAM" id="SSF160387">
    <property type="entry name" value="NosL/MerB-like"/>
    <property type="match status" value="1"/>
</dbReference>
<evidence type="ECO:0000256" key="1">
    <source>
        <dbReference type="SAM" id="SignalP"/>
    </source>
</evidence>
<accession>A0A6L7HXJ2</accession>
<dbReference type="InterPro" id="IPR008719">
    <property type="entry name" value="N2O_reductase_NosL"/>
</dbReference>
<reference evidence="2 3" key="1">
    <citation type="submission" date="2019-12" db="EMBL/GenBank/DDBJ databases">
        <title>Shewanella insulae sp. nov., isolated from a tidal flat.</title>
        <authorList>
            <person name="Yoon J.-H."/>
        </authorList>
    </citation>
    <scope>NUCLEOTIDE SEQUENCE [LARGE SCALE GENOMIC DNA]</scope>
    <source>
        <strain evidence="2 3">JBTF-M18</strain>
    </source>
</reference>
<sequence length="173" mass="19389">MRQTRMRQTKLANSPLFMSLVSLLLLGLSACGQESENNAVREAVAIEHGDECHLCGMLIGNFPGPKGELYLKTEDTVKKFCSTRDLFSFLLDPEYRKQVKEIYVHDMARSPWQAPQDSHFIDARQAWYVVGSNQTGAMGKTLASFGEQKDAEAFAAEFGGQVYPFRQISLSML</sequence>